<evidence type="ECO:0000256" key="13">
    <source>
        <dbReference type="ARBA" id="ARBA00041199"/>
    </source>
</evidence>
<dbReference type="GO" id="GO:0046677">
    <property type="term" value="P:response to antibiotic"/>
    <property type="evidence" value="ECO:0007669"/>
    <property type="project" value="UniProtKB-KW"/>
</dbReference>
<dbReference type="PROSITE" id="PS00211">
    <property type="entry name" value="ABC_TRANSPORTER_1"/>
    <property type="match status" value="1"/>
</dbReference>
<evidence type="ECO:0000256" key="14">
    <source>
        <dbReference type="SAM" id="Phobius"/>
    </source>
</evidence>
<dbReference type="GO" id="GO:0005886">
    <property type="term" value="C:plasma membrane"/>
    <property type="evidence" value="ECO:0007669"/>
    <property type="project" value="UniProtKB-SubCell"/>
</dbReference>
<evidence type="ECO:0000256" key="10">
    <source>
        <dbReference type="ARBA" id="ARBA00023136"/>
    </source>
</evidence>
<keyword evidence="7 16" id="KW-0067">ATP-binding</keyword>
<dbReference type="FunFam" id="3.40.50.300:FF:000032">
    <property type="entry name" value="Export ABC transporter ATP-binding protein"/>
    <property type="match status" value="1"/>
</dbReference>
<keyword evidence="3" id="KW-1003">Cell membrane</keyword>
<keyword evidence="6" id="KW-0547">Nucleotide-binding</keyword>
<comment type="subcellular location">
    <subcellularLocation>
        <location evidence="1">Cell inner membrane</location>
        <topology evidence="1">Multi-pass membrane protein</topology>
    </subcellularLocation>
</comment>
<organism evidence="16 17">
    <name type="scientific">Agrobacterium tumefaciens</name>
    <dbReference type="NCBI Taxonomy" id="358"/>
    <lineage>
        <taxon>Bacteria</taxon>
        <taxon>Pseudomonadati</taxon>
        <taxon>Pseudomonadota</taxon>
        <taxon>Alphaproteobacteria</taxon>
        <taxon>Hyphomicrobiales</taxon>
        <taxon>Rhizobiaceae</taxon>
        <taxon>Rhizobium/Agrobacterium group</taxon>
        <taxon>Agrobacterium</taxon>
        <taxon>Agrobacterium tumefaciens complex</taxon>
    </lineage>
</organism>
<dbReference type="GO" id="GO:0022857">
    <property type="term" value="F:transmembrane transporter activity"/>
    <property type="evidence" value="ECO:0007669"/>
    <property type="project" value="UniProtKB-ARBA"/>
</dbReference>
<accession>A0AAW8M379</accession>
<dbReference type="Pfam" id="PF00005">
    <property type="entry name" value="ABC_tran"/>
    <property type="match status" value="1"/>
</dbReference>
<dbReference type="InterPro" id="IPR003838">
    <property type="entry name" value="ABC3_permease_C"/>
</dbReference>
<dbReference type="RefSeq" id="WP_111818042.1">
    <property type="nucleotide sequence ID" value="NZ_JAGIPM010000015.1"/>
</dbReference>
<dbReference type="InterPro" id="IPR027417">
    <property type="entry name" value="P-loop_NTPase"/>
</dbReference>
<reference evidence="16" key="1">
    <citation type="submission" date="2023-07" db="EMBL/GenBank/DDBJ databases">
        <title>Sorghum-associated microbial communities from plants grown in Nebraska, USA.</title>
        <authorList>
            <person name="Schachtman D."/>
        </authorList>
    </citation>
    <scope>NUCLEOTIDE SEQUENCE</scope>
    <source>
        <strain evidence="16">1457</strain>
    </source>
</reference>
<keyword evidence="10 14" id="KW-0472">Membrane</keyword>
<comment type="similarity">
    <text evidence="12">Belongs to the ABC transporter superfamily. Macrolide exporter (TC 3.A.1.122) family.</text>
</comment>
<dbReference type="Pfam" id="PF12704">
    <property type="entry name" value="MacB_PCD"/>
    <property type="match status" value="1"/>
</dbReference>
<dbReference type="InterPro" id="IPR025857">
    <property type="entry name" value="MacB_PCD"/>
</dbReference>
<dbReference type="InterPro" id="IPR003593">
    <property type="entry name" value="AAA+_ATPase"/>
</dbReference>
<evidence type="ECO:0000256" key="6">
    <source>
        <dbReference type="ARBA" id="ARBA00022741"/>
    </source>
</evidence>
<dbReference type="InterPro" id="IPR017911">
    <property type="entry name" value="MacB-like_ATP-bd"/>
</dbReference>
<dbReference type="AlphaFoldDB" id="A0AAW8M379"/>
<evidence type="ECO:0000259" key="15">
    <source>
        <dbReference type="PROSITE" id="PS50893"/>
    </source>
</evidence>
<dbReference type="GO" id="GO:0016887">
    <property type="term" value="F:ATP hydrolysis activity"/>
    <property type="evidence" value="ECO:0007669"/>
    <property type="project" value="InterPro"/>
</dbReference>
<evidence type="ECO:0000256" key="9">
    <source>
        <dbReference type="ARBA" id="ARBA00022989"/>
    </source>
</evidence>
<keyword evidence="16" id="KW-0378">Hydrolase</keyword>
<feature type="transmembrane region" description="Helical" evidence="14">
    <location>
        <begin position="522"/>
        <end position="549"/>
    </location>
</feature>
<protein>
    <recommendedName>
        <fullName evidence="13">Pyoverdine export ATP-binding/permease protein PvdT</fullName>
    </recommendedName>
</protein>
<dbReference type="SUPFAM" id="SSF52540">
    <property type="entry name" value="P-loop containing nucleoside triphosphate hydrolases"/>
    <property type="match status" value="1"/>
</dbReference>
<evidence type="ECO:0000256" key="4">
    <source>
        <dbReference type="ARBA" id="ARBA00022519"/>
    </source>
</evidence>
<evidence type="ECO:0000256" key="3">
    <source>
        <dbReference type="ARBA" id="ARBA00022475"/>
    </source>
</evidence>
<dbReference type="EMBL" id="JAVDSW010000012">
    <property type="protein sequence ID" value="MDR6705548.1"/>
    <property type="molecule type" value="Genomic_DNA"/>
</dbReference>
<evidence type="ECO:0000256" key="8">
    <source>
        <dbReference type="ARBA" id="ARBA00022967"/>
    </source>
</evidence>
<feature type="transmembrane region" description="Helical" evidence="14">
    <location>
        <begin position="273"/>
        <end position="294"/>
    </location>
</feature>
<dbReference type="PROSITE" id="PS50893">
    <property type="entry name" value="ABC_TRANSPORTER_2"/>
    <property type="match status" value="1"/>
</dbReference>
<keyword evidence="11" id="KW-0046">Antibiotic resistance</keyword>
<feature type="domain" description="ABC transporter" evidence="15">
    <location>
        <begin position="5"/>
        <end position="243"/>
    </location>
</feature>
<keyword evidence="8" id="KW-1278">Translocase</keyword>
<feature type="transmembrane region" description="Helical" evidence="14">
    <location>
        <begin position="614"/>
        <end position="632"/>
    </location>
</feature>
<keyword evidence="4" id="KW-0997">Cell inner membrane</keyword>
<dbReference type="PANTHER" id="PTHR30572">
    <property type="entry name" value="MEMBRANE COMPONENT OF TRANSPORTER-RELATED"/>
    <property type="match status" value="1"/>
</dbReference>
<evidence type="ECO:0000256" key="1">
    <source>
        <dbReference type="ARBA" id="ARBA00004429"/>
    </source>
</evidence>
<keyword evidence="5 14" id="KW-0812">Transmembrane</keyword>
<keyword evidence="9 14" id="KW-1133">Transmembrane helix</keyword>
<dbReference type="SMART" id="SM00382">
    <property type="entry name" value="AAA"/>
    <property type="match status" value="1"/>
</dbReference>
<comment type="caution">
    <text evidence="16">The sequence shown here is derived from an EMBL/GenBank/DDBJ whole genome shotgun (WGS) entry which is preliminary data.</text>
</comment>
<evidence type="ECO:0000256" key="11">
    <source>
        <dbReference type="ARBA" id="ARBA00023251"/>
    </source>
</evidence>
<proteinExistence type="inferred from homology"/>
<dbReference type="Proteomes" id="UP001265315">
    <property type="component" value="Unassembled WGS sequence"/>
</dbReference>
<keyword evidence="2" id="KW-0813">Transport</keyword>
<evidence type="ECO:0000256" key="5">
    <source>
        <dbReference type="ARBA" id="ARBA00022692"/>
    </source>
</evidence>
<dbReference type="Gene3D" id="3.40.50.300">
    <property type="entry name" value="P-loop containing nucleotide triphosphate hydrolases"/>
    <property type="match status" value="1"/>
</dbReference>
<evidence type="ECO:0000256" key="12">
    <source>
        <dbReference type="ARBA" id="ARBA00038388"/>
    </source>
</evidence>
<dbReference type="GO" id="GO:0098796">
    <property type="term" value="C:membrane protein complex"/>
    <property type="evidence" value="ECO:0007669"/>
    <property type="project" value="UniProtKB-ARBA"/>
</dbReference>
<dbReference type="InterPro" id="IPR050250">
    <property type="entry name" value="Macrolide_Exporter_MacB"/>
</dbReference>
<dbReference type="CDD" id="cd03255">
    <property type="entry name" value="ABC_MJ0796_LolCDE_FtsE"/>
    <property type="match status" value="1"/>
</dbReference>
<dbReference type="Pfam" id="PF02687">
    <property type="entry name" value="FtsX"/>
    <property type="match status" value="1"/>
</dbReference>
<evidence type="ECO:0000313" key="16">
    <source>
        <dbReference type="EMBL" id="MDR6705548.1"/>
    </source>
</evidence>
<dbReference type="InterPro" id="IPR003439">
    <property type="entry name" value="ABC_transporter-like_ATP-bd"/>
</dbReference>
<dbReference type="GO" id="GO:0005524">
    <property type="term" value="F:ATP binding"/>
    <property type="evidence" value="ECO:0007669"/>
    <property type="project" value="UniProtKB-KW"/>
</dbReference>
<feature type="transmembrane region" description="Helical" evidence="14">
    <location>
        <begin position="569"/>
        <end position="593"/>
    </location>
</feature>
<dbReference type="PANTHER" id="PTHR30572:SF14">
    <property type="entry name" value="MACROLIDE EXPORT ATP-BINDING_PERMEASE PROTEIN MACB"/>
    <property type="match status" value="1"/>
</dbReference>
<gene>
    <name evidence="16" type="ORF">J2W61_005423</name>
</gene>
<dbReference type="InterPro" id="IPR017871">
    <property type="entry name" value="ABC_transporter-like_CS"/>
</dbReference>
<evidence type="ECO:0000313" key="17">
    <source>
        <dbReference type="Proteomes" id="UP001265315"/>
    </source>
</evidence>
<name>A0AAW8M379_AGRTU</name>
<evidence type="ECO:0000256" key="2">
    <source>
        <dbReference type="ARBA" id="ARBA00022448"/>
    </source>
</evidence>
<sequence length="649" mass="69760">MTPLIELTNVCRTFTQGKETVTALGGITLKVEKGEFLALVGASGSGKSTLMNILGCLDRPTSGTYRLSGQTVTDSDENVLADVRRRRIGFVFQRYHLLGSLSALSNVEVPAIYDGVPKHIRRARASQLLDELGLHDRKSHRPSEMSGGQQQRVSIARALMNGGEIILADEPTGALDTKSGAAVMGLLKKLHQQGHTVILVTHDVTVANHAERIIEMNDGVVSSDNRQHRPYCREFGTGLSGTPYTARWGGFVTRASEAARIALKSLMAHRLRASLTLFGIVVGILAVIAVVGLGEGGRRMVLNQINSLGVNSISVLPGTGWDDQNAKNIDTLTSEDAAAIAKQTYVSSVSPLVTDTARVKYENQTIDGTINGVSNAFFDSPQYSFSFGGYFHETDDLSAPQEAIIDHNARSIFFGNSRNPVGEIIVVKEVPYVVVGVIGELSGALGHDKRPQVYVPYTSMFARISGSQRLSEIVVRAKPDFDIKIAEEALIALLEKRHGARDFFTSNSEQLRRMFETSTRTLSILVSSIAAVALLVGGVGIMNIMLVSITERTNEIGLRIAVGARSTDIMMQFLIEALTITGFGSALGVTLALGLGQLTAYVSTPIPMIISREAIFIGCCSATLIGTIFGYIPARKAAKMAPALALARD</sequence>
<evidence type="ECO:0000256" key="7">
    <source>
        <dbReference type="ARBA" id="ARBA00022840"/>
    </source>
</evidence>